<dbReference type="SUPFAM" id="SSF46689">
    <property type="entry name" value="Homeodomain-like"/>
    <property type="match status" value="1"/>
</dbReference>
<keyword evidence="2" id="KW-1185">Reference proteome</keyword>
<dbReference type="PANTHER" id="PTHR34849:SF5">
    <property type="entry name" value="SSL2733 PROTEIN"/>
    <property type="match status" value="1"/>
</dbReference>
<name>A0A1J1LSV1_9CYAN</name>
<accession>A0A1J1LSV1</accession>
<dbReference type="Pfam" id="PF04255">
    <property type="entry name" value="DUF433"/>
    <property type="match status" value="1"/>
</dbReference>
<evidence type="ECO:0008006" key="3">
    <source>
        <dbReference type="Google" id="ProtNLM"/>
    </source>
</evidence>
<dbReference type="InterPro" id="IPR009057">
    <property type="entry name" value="Homeodomain-like_sf"/>
</dbReference>
<evidence type="ECO:0000313" key="1">
    <source>
        <dbReference type="EMBL" id="CUR35479.1"/>
    </source>
</evidence>
<dbReference type="EMBL" id="CZDF01000174">
    <property type="protein sequence ID" value="CUR35479.1"/>
    <property type="molecule type" value="Genomic_DNA"/>
</dbReference>
<dbReference type="PANTHER" id="PTHR34849">
    <property type="entry name" value="SSL5025 PROTEIN"/>
    <property type="match status" value="1"/>
</dbReference>
<evidence type="ECO:0000313" key="2">
    <source>
        <dbReference type="Proteomes" id="UP000184315"/>
    </source>
</evidence>
<dbReference type="STRING" id="671072.PL9214670105"/>
<proteinExistence type="predicted"/>
<reference evidence="2" key="1">
    <citation type="submission" date="2015-10" db="EMBL/GenBank/DDBJ databases">
        <authorList>
            <person name="Regsiter A."/>
            <person name="william w."/>
        </authorList>
    </citation>
    <scope>NUCLEOTIDE SEQUENCE [LARGE SCALE GENOMIC DNA]</scope>
</reference>
<organism evidence="1 2">
    <name type="scientific">Planktothrix tepida PCC 9214</name>
    <dbReference type="NCBI Taxonomy" id="671072"/>
    <lineage>
        <taxon>Bacteria</taxon>
        <taxon>Bacillati</taxon>
        <taxon>Cyanobacteriota</taxon>
        <taxon>Cyanophyceae</taxon>
        <taxon>Oscillatoriophycideae</taxon>
        <taxon>Oscillatoriales</taxon>
        <taxon>Microcoleaceae</taxon>
        <taxon>Planktothrix</taxon>
    </lineage>
</organism>
<dbReference type="Proteomes" id="UP000184315">
    <property type="component" value="Unassembled WGS sequence"/>
</dbReference>
<gene>
    <name evidence="1" type="ORF">PL9214670105</name>
</gene>
<protein>
    <recommendedName>
        <fullName evidence="3">DUF433 domain-containing protein</fullName>
    </recommendedName>
</protein>
<dbReference type="AlphaFoldDB" id="A0A1J1LSV1"/>
<dbReference type="InterPro" id="IPR036388">
    <property type="entry name" value="WH-like_DNA-bd_sf"/>
</dbReference>
<sequence>MSNNTPFVQIDLTPEYNMNYHERITIKPGMRSGKPCIRGMRITVYDVLSYLASGMTYQEILDDFPYLTQEDILACLSYAADRERQILLIQA</sequence>
<dbReference type="InterPro" id="IPR007367">
    <property type="entry name" value="DUF433"/>
</dbReference>
<dbReference type="Gene3D" id="1.10.10.10">
    <property type="entry name" value="Winged helix-like DNA-binding domain superfamily/Winged helix DNA-binding domain"/>
    <property type="match status" value="1"/>
</dbReference>